<accession>A0AAJ0EY34</accession>
<keyword evidence="1" id="KW-0472">Membrane</keyword>
<protein>
    <submittedName>
        <fullName evidence="2">Uncharacterized protein</fullName>
    </submittedName>
</protein>
<comment type="caution">
    <text evidence="2">The sequence shown here is derived from an EMBL/GenBank/DDBJ whole genome shotgun (WGS) entry which is preliminary data.</text>
</comment>
<keyword evidence="1" id="KW-1133">Transmembrane helix</keyword>
<dbReference type="GeneID" id="85459437"/>
<evidence type="ECO:0000313" key="3">
    <source>
        <dbReference type="Proteomes" id="UP001224890"/>
    </source>
</evidence>
<name>A0AAJ0EY34_9PEZI</name>
<dbReference type="AlphaFoldDB" id="A0AAJ0EY34"/>
<keyword evidence="1" id="KW-0812">Transmembrane</keyword>
<dbReference type="RefSeq" id="XP_060429838.1">
    <property type="nucleotide sequence ID" value="XM_060574911.1"/>
</dbReference>
<dbReference type="EMBL" id="JAHMHR010000020">
    <property type="protein sequence ID" value="KAK1675835.1"/>
    <property type="molecule type" value="Genomic_DNA"/>
</dbReference>
<evidence type="ECO:0000313" key="2">
    <source>
        <dbReference type="EMBL" id="KAK1675835.1"/>
    </source>
</evidence>
<gene>
    <name evidence="2" type="ORF">BDP55DRAFT_663881</name>
</gene>
<dbReference type="Proteomes" id="UP001224890">
    <property type="component" value="Unassembled WGS sequence"/>
</dbReference>
<organism evidence="2 3">
    <name type="scientific">Colletotrichum godetiae</name>
    <dbReference type="NCBI Taxonomy" id="1209918"/>
    <lineage>
        <taxon>Eukaryota</taxon>
        <taxon>Fungi</taxon>
        <taxon>Dikarya</taxon>
        <taxon>Ascomycota</taxon>
        <taxon>Pezizomycotina</taxon>
        <taxon>Sordariomycetes</taxon>
        <taxon>Hypocreomycetidae</taxon>
        <taxon>Glomerellales</taxon>
        <taxon>Glomerellaceae</taxon>
        <taxon>Colletotrichum</taxon>
        <taxon>Colletotrichum acutatum species complex</taxon>
    </lineage>
</organism>
<keyword evidence="3" id="KW-1185">Reference proteome</keyword>
<sequence length="78" mass="8983">MIMRRYVTLNSICYVCSGCASIVAAWLNRSDQTTYLPFCYRYSIPRCSCRRDYTIQPEHVLVCHYRCVGVFSPSIASS</sequence>
<feature type="transmembrane region" description="Helical" evidence="1">
    <location>
        <begin position="7"/>
        <end position="27"/>
    </location>
</feature>
<proteinExistence type="predicted"/>
<reference evidence="2" key="1">
    <citation type="submission" date="2021-06" db="EMBL/GenBank/DDBJ databases">
        <title>Comparative genomics, transcriptomics and evolutionary studies reveal genomic signatures of adaptation to plant cell wall in hemibiotrophic fungi.</title>
        <authorList>
            <consortium name="DOE Joint Genome Institute"/>
            <person name="Baroncelli R."/>
            <person name="Diaz J.F."/>
            <person name="Benocci T."/>
            <person name="Peng M."/>
            <person name="Battaglia E."/>
            <person name="Haridas S."/>
            <person name="Andreopoulos W."/>
            <person name="Labutti K."/>
            <person name="Pangilinan J."/>
            <person name="Floch G.L."/>
            <person name="Makela M.R."/>
            <person name="Henrissat B."/>
            <person name="Grigoriev I.V."/>
            <person name="Crouch J.A."/>
            <person name="De Vries R.P."/>
            <person name="Sukno S.A."/>
            <person name="Thon M.R."/>
        </authorList>
    </citation>
    <scope>NUCLEOTIDE SEQUENCE</scope>
    <source>
        <strain evidence="2">CBS 193.32</strain>
    </source>
</reference>
<evidence type="ECO:0000256" key="1">
    <source>
        <dbReference type="SAM" id="Phobius"/>
    </source>
</evidence>